<dbReference type="InterPro" id="IPR039245">
    <property type="entry name" value="TYSND1/DEG15"/>
</dbReference>
<protein>
    <recommendedName>
        <fullName evidence="3">Serine protease</fullName>
    </recommendedName>
</protein>
<gene>
    <name evidence="2" type="ORF">MNBD_CPR01-73</name>
</gene>
<dbReference type="PANTHER" id="PTHR21004:SF0">
    <property type="entry name" value="PEROXISOMAL LEADER PEPTIDE-PROCESSING PROTEASE"/>
    <property type="match status" value="1"/>
</dbReference>
<dbReference type="GO" id="GO:0005777">
    <property type="term" value="C:peroxisome"/>
    <property type="evidence" value="ECO:0007669"/>
    <property type="project" value="InterPro"/>
</dbReference>
<feature type="region of interest" description="Disordered" evidence="1">
    <location>
        <begin position="69"/>
        <end position="102"/>
    </location>
</feature>
<name>A0A3B0V117_9ZZZZ</name>
<dbReference type="InterPro" id="IPR009003">
    <property type="entry name" value="Peptidase_S1_PA"/>
</dbReference>
<dbReference type="GO" id="GO:0004252">
    <property type="term" value="F:serine-type endopeptidase activity"/>
    <property type="evidence" value="ECO:0007669"/>
    <property type="project" value="InterPro"/>
</dbReference>
<dbReference type="GO" id="GO:0016485">
    <property type="term" value="P:protein processing"/>
    <property type="evidence" value="ECO:0007669"/>
    <property type="project" value="InterPro"/>
</dbReference>
<dbReference type="PANTHER" id="PTHR21004">
    <property type="entry name" value="SERINE PROTEASE-RELATED"/>
    <property type="match status" value="1"/>
</dbReference>
<dbReference type="Pfam" id="PF13365">
    <property type="entry name" value="Trypsin_2"/>
    <property type="match status" value="1"/>
</dbReference>
<accession>A0A3B0V117</accession>
<dbReference type="SUPFAM" id="SSF50494">
    <property type="entry name" value="Trypsin-like serine proteases"/>
    <property type="match status" value="1"/>
</dbReference>
<evidence type="ECO:0008006" key="3">
    <source>
        <dbReference type="Google" id="ProtNLM"/>
    </source>
</evidence>
<dbReference type="AlphaFoldDB" id="A0A3B0V117"/>
<organism evidence="2">
    <name type="scientific">hydrothermal vent metagenome</name>
    <dbReference type="NCBI Taxonomy" id="652676"/>
    <lineage>
        <taxon>unclassified sequences</taxon>
        <taxon>metagenomes</taxon>
        <taxon>ecological metagenomes</taxon>
    </lineage>
</organism>
<proteinExistence type="predicted"/>
<reference evidence="2" key="1">
    <citation type="submission" date="2018-06" db="EMBL/GenBank/DDBJ databases">
        <authorList>
            <person name="Zhirakovskaya E."/>
        </authorList>
    </citation>
    <scope>NUCLEOTIDE SEQUENCE</scope>
</reference>
<evidence type="ECO:0000256" key="1">
    <source>
        <dbReference type="SAM" id="MobiDB-lite"/>
    </source>
</evidence>
<sequence>MKSFGILWFVILASIASLWLSNAKPFTIQKDLPASKITIATTTRQTSFIKSPEKTRKAFIQMQGGVGTTSKPKTLHEAKSTTLKQNASIPEKDISQDSQKTNGARTLMPTQAQLSASAIKLRSALVNIICTTPSGGRIRSISGSGIVVGSHGVILTNAHIGQYFLLHDYPSKGNTVCNIRTGSPAKNTYSAKLMFISPSWMDANPSTLTQYAPTGTGKYDIAFLLITKSLTDTPLPKAFSFMPLAKQAPKKDEDIVIGSYAAQFLTTNQIDYSLYPTITYGTVKNIFTFDTNTVDVISLGGSAAAQEGSSGGGIINAKGMLTGIITTSTTKGATDTRDLHAITATYVRRDYKKETNYSIDDSLNNPQTATDMFSSEASALSAILVKNLSQTL</sequence>
<dbReference type="Gene3D" id="2.40.10.10">
    <property type="entry name" value="Trypsin-like serine proteases"/>
    <property type="match status" value="2"/>
</dbReference>
<dbReference type="EMBL" id="UOEV01000051">
    <property type="protein sequence ID" value="VAW32472.1"/>
    <property type="molecule type" value="Genomic_DNA"/>
</dbReference>
<evidence type="ECO:0000313" key="2">
    <source>
        <dbReference type="EMBL" id="VAW32472.1"/>
    </source>
</evidence>
<dbReference type="InterPro" id="IPR043504">
    <property type="entry name" value="Peptidase_S1_PA_chymotrypsin"/>
</dbReference>